<dbReference type="PANTHER" id="PTHR46487:SF1">
    <property type="entry name" value="DNA REPAIR PROTEIN XRCC3"/>
    <property type="match status" value="1"/>
</dbReference>
<keyword evidence="9" id="KW-0539">Nucleus</keyword>
<dbReference type="AlphaFoldDB" id="A0A0D2WL17"/>
<dbReference type="GO" id="GO:0000722">
    <property type="term" value="P:telomere maintenance via recombination"/>
    <property type="evidence" value="ECO:0007669"/>
    <property type="project" value="TreeGrafter"/>
</dbReference>
<dbReference type="InParanoid" id="A0A0D2WL17"/>
<evidence type="ECO:0000256" key="8">
    <source>
        <dbReference type="ARBA" id="ARBA00023204"/>
    </source>
</evidence>
<gene>
    <name evidence="12" type="ORF">CAOG_001773</name>
</gene>
<feature type="region of interest" description="Disordered" evidence="10">
    <location>
        <begin position="336"/>
        <end position="360"/>
    </location>
</feature>
<dbReference type="GO" id="GO:0000400">
    <property type="term" value="F:four-way junction DNA binding"/>
    <property type="evidence" value="ECO:0007669"/>
    <property type="project" value="TreeGrafter"/>
</dbReference>
<evidence type="ECO:0000313" key="12">
    <source>
        <dbReference type="EMBL" id="KJE90463.1"/>
    </source>
</evidence>
<evidence type="ECO:0000256" key="2">
    <source>
        <dbReference type="ARBA" id="ARBA00007095"/>
    </source>
</evidence>
<evidence type="ECO:0000256" key="1">
    <source>
        <dbReference type="ARBA" id="ARBA00004123"/>
    </source>
</evidence>
<dbReference type="InterPro" id="IPR027417">
    <property type="entry name" value="P-loop_NTPase"/>
</dbReference>
<dbReference type="Pfam" id="PF08423">
    <property type="entry name" value="Rad51"/>
    <property type="match status" value="1"/>
</dbReference>
<dbReference type="GO" id="GO:0005657">
    <property type="term" value="C:replication fork"/>
    <property type="evidence" value="ECO:0007669"/>
    <property type="project" value="TreeGrafter"/>
</dbReference>
<organism evidence="12 13">
    <name type="scientific">Capsaspora owczarzaki (strain ATCC 30864)</name>
    <dbReference type="NCBI Taxonomy" id="595528"/>
    <lineage>
        <taxon>Eukaryota</taxon>
        <taxon>Filasterea</taxon>
        <taxon>Capsaspora</taxon>
    </lineage>
</organism>
<dbReference type="eggNOG" id="KOG1564">
    <property type="taxonomic scope" value="Eukaryota"/>
</dbReference>
<keyword evidence="6" id="KW-0238">DNA-binding</keyword>
<comment type="subcellular location">
    <subcellularLocation>
        <location evidence="1">Nucleus</location>
    </subcellularLocation>
</comment>
<evidence type="ECO:0000256" key="4">
    <source>
        <dbReference type="ARBA" id="ARBA00022763"/>
    </source>
</evidence>
<dbReference type="InterPro" id="IPR013632">
    <property type="entry name" value="Rad51_C"/>
</dbReference>
<accession>A0A0D2WL17</accession>
<keyword evidence="5" id="KW-0067">ATP-binding</keyword>
<dbReference type="Pfam" id="PF26169">
    <property type="entry name" value="HHH_XRCC3_RpoA"/>
    <property type="match status" value="1"/>
</dbReference>
<sequence length="494" mass="52691">MVMSSSQSSSQSQSRTPSESQSLQRLSSSSLASVRSPSELAPQRPALLDQIADLAPRIVAALHTARFTTLAQVLHLSSAEIERVTRLNKTDIRDLQSAIARAVLPRFLHPVPSPGKNTTQWRAPTARELLACCASADSCAHGCCVRRLTTGCVLLDRALGGGILSRGITEIVGESATGKSQLALQLCLTVQLPEHLGGLAGCAAFLATESAFPKRRLHQVTDPFVARWRAQSPESLAALVPTGDPRDNIYVQHIGSVDELLIVIERQLERLVRERNVRLVVLDSVAALFRGEYEFSQLSQRAKSLGRIGTCLQELSCRLHVPIVCINQVSDDFRRDGSSASSSSSSSSSSGSATSNSSDDSTMPLLWASMQSIDGWQQPPKDAALVASAIFPPVRLPRGHPAVASAYAHLSGGGAGGSAVIPALGLAWSNLINMRVLLRRLSSRMNHATQMAELALGAAAKRGGHYDEEEHSALQAALLQAEQRAAPAASVQCM</sequence>
<keyword evidence="13" id="KW-1185">Reference proteome</keyword>
<dbReference type="STRING" id="595528.A0A0D2WL17"/>
<reference evidence="13" key="1">
    <citation type="submission" date="2011-02" db="EMBL/GenBank/DDBJ databases">
        <title>The Genome Sequence of Capsaspora owczarzaki ATCC 30864.</title>
        <authorList>
            <person name="Russ C."/>
            <person name="Cuomo C."/>
            <person name="Burger G."/>
            <person name="Gray M.W."/>
            <person name="Holland P.W.H."/>
            <person name="King N."/>
            <person name="Lang F.B.F."/>
            <person name="Roger A.J."/>
            <person name="Ruiz-Trillo I."/>
            <person name="Young S.K."/>
            <person name="Zeng Q."/>
            <person name="Gargeya S."/>
            <person name="Alvarado L."/>
            <person name="Berlin A."/>
            <person name="Chapman S.B."/>
            <person name="Chen Z."/>
            <person name="Freedman E."/>
            <person name="Gellesch M."/>
            <person name="Goldberg J."/>
            <person name="Griggs A."/>
            <person name="Gujja S."/>
            <person name="Heilman E."/>
            <person name="Heiman D."/>
            <person name="Howarth C."/>
            <person name="Mehta T."/>
            <person name="Neiman D."/>
            <person name="Pearson M."/>
            <person name="Roberts A."/>
            <person name="Saif S."/>
            <person name="Shea T."/>
            <person name="Shenoy N."/>
            <person name="Sisk P."/>
            <person name="Stolte C."/>
            <person name="Sykes S."/>
            <person name="White J."/>
            <person name="Yandava C."/>
            <person name="Haas B."/>
            <person name="Nusbaum C."/>
            <person name="Birren B."/>
        </authorList>
    </citation>
    <scope>NUCLEOTIDE SEQUENCE</scope>
    <source>
        <strain evidence="13">ATCC 30864</strain>
    </source>
</reference>
<evidence type="ECO:0000313" key="13">
    <source>
        <dbReference type="Proteomes" id="UP000008743"/>
    </source>
</evidence>
<evidence type="ECO:0000256" key="5">
    <source>
        <dbReference type="ARBA" id="ARBA00022840"/>
    </source>
</evidence>
<evidence type="ECO:0000256" key="9">
    <source>
        <dbReference type="ARBA" id="ARBA00023242"/>
    </source>
</evidence>
<keyword evidence="3" id="KW-0547">Nucleotide-binding</keyword>
<keyword evidence="8" id="KW-0234">DNA repair</keyword>
<feature type="compositionally biased region" description="Low complexity" evidence="10">
    <location>
        <begin position="338"/>
        <end position="360"/>
    </location>
</feature>
<dbReference type="InterPro" id="IPR020588">
    <property type="entry name" value="RecA_ATP-bd"/>
</dbReference>
<dbReference type="Proteomes" id="UP000008743">
    <property type="component" value="Unassembled WGS sequence"/>
</dbReference>
<dbReference type="GO" id="GO:0140664">
    <property type="term" value="F:ATP-dependent DNA damage sensor activity"/>
    <property type="evidence" value="ECO:0007669"/>
    <property type="project" value="InterPro"/>
</dbReference>
<dbReference type="PROSITE" id="PS50162">
    <property type="entry name" value="RECA_2"/>
    <property type="match status" value="1"/>
</dbReference>
<keyword evidence="4" id="KW-0227">DNA damage</keyword>
<dbReference type="CDD" id="cd19491">
    <property type="entry name" value="XRCC3"/>
    <property type="match status" value="1"/>
</dbReference>
<evidence type="ECO:0000256" key="6">
    <source>
        <dbReference type="ARBA" id="ARBA00023125"/>
    </source>
</evidence>
<dbReference type="GO" id="GO:0005524">
    <property type="term" value="F:ATP binding"/>
    <property type="evidence" value="ECO:0007669"/>
    <property type="project" value="UniProtKB-KW"/>
</dbReference>
<dbReference type="PhylomeDB" id="A0A0D2WL17"/>
<protein>
    <recommendedName>
        <fullName evidence="11">RecA family profile 1 domain-containing protein</fullName>
    </recommendedName>
</protein>
<evidence type="ECO:0000259" key="11">
    <source>
        <dbReference type="PROSITE" id="PS50162"/>
    </source>
</evidence>
<dbReference type="GO" id="GO:0045003">
    <property type="term" value="P:double-strand break repair via synthesis-dependent strand annealing"/>
    <property type="evidence" value="ECO:0007669"/>
    <property type="project" value="TreeGrafter"/>
</dbReference>
<feature type="region of interest" description="Disordered" evidence="10">
    <location>
        <begin position="1"/>
        <end position="39"/>
    </location>
</feature>
<dbReference type="InterPro" id="IPR058766">
    <property type="entry name" value="HHH_XRCC3_RAD51B"/>
</dbReference>
<dbReference type="GO" id="GO:0071140">
    <property type="term" value="P:resolution of mitotic recombination intermediates"/>
    <property type="evidence" value="ECO:0007669"/>
    <property type="project" value="TreeGrafter"/>
</dbReference>
<dbReference type="FunCoup" id="A0A0D2WL17">
    <property type="interactions" value="98"/>
</dbReference>
<comment type="similarity">
    <text evidence="2">Belongs to the RecA family. RAD51 subfamily.</text>
</comment>
<name>A0A0D2WL17_CAPO3</name>
<dbReference type="EMBL" id="KE346361">
    <property type="protein sequence ID" value="KJE90463.1"/>
    <property type="molecule type" value="Genomic_DNA"/>
</dbReference>
<dbReference type="InterPro" id="IPR047348">
    <property type="entry name" value="XRCC3-like_C"/>
</dbReference>
<feature type="domain" description="RecA family profile 1" evidence="11">
    <location>
        <begin position="144"/>
        <end position="329"/>
    </location>
</feature>
<keyword evidence="7" id="KW-0233">DNA recombination</keyword>
<proteinExistence type="inferred from homology"/>
<dbReference type="GO" id="GO:0033065">
    <property type="term" value="C:Rad51C-XRCC3 complex"/>
    <property type="evidence" value="ECO:0007669"/>
    <property type="project" value="TreeGrafter"/>
</dbReference>
<dbReference type="PANTHER" id="PTHR46487">
    <property type="entry name" value="DNA REPAIR PROTEIN XRCC3"/>
    <property type="match status" value="1"/>
</dbReference>
<dbReference type="SUPFAM" id="SSF52540">
    <property type="entry name" value="P-loop containing nucleoside triphosphate hydrolases"/>
    <property type="match status" value="1"/>
</dbReference>
<evidence type="ECO:0000256" key="3">
    <source>
        <dbReference type="ARBA" id="ARBA00022741"/>
    </source>
</evidence>
<evidence type="ECO:0000256" key="7">
    <source>
        <dbReference type="ARBA" id="ARBA00023172"/>
    </source>
</evidence>
<dbReference type="Gene3D" id="3.40.50.300">
    <property type="entry name" value="P-loop containing nucleotide triphosphate hydrolases"/>
    <property type="match status" value="1"/>
</dbReference>
<evidence type="ECO:0000256" key="10">
    <source>
        <dbReference type="SAM" id="MobiDB-lite"/>
    </source>
</evidence>
<dbReference type="OrthoDB" id="1861185at2759"/>
<dbReference type="GO" id="GO:0090656">
    <property type="term" value="P:t-circle formation"/>
    <property type="evidence" value="ECO:0007669"/>
    <property type="project" value="TreeGrafter"/>
</dbReference>